<evidence type="ECO:0000313" key="1">
    <source>
        <dbReference type="EMBL" id="NGY65234.1"/>
    </source>
</evidence>
<proteinExistence type="predicted"/>
<dbReference type="Proteomes" id="UP000481360">
    <property type="component" value="Unassembled WGS sequence"/>
</dbReference>
<name>A0A7C9VUX5_9PSEU</name>
<reference evidence="1 2" key="1">
    <citation type="submission" date="2020-03" db="EMBL/GenBank/DDBJ databases">
        <title>Isolation and identification of active actinomycetes.</title>
        <authorList>
            <person name="Sun X."/>
        </authorList>
    </citation>
    <scope>NUCLEOTIDE SEQUENCE [LARGE SCALE GENOMIC DNA]</scope>
    <source>
        <strain evidence="1 2">NEAU-D13</strain>
    </source>
</reference>
<sequence>MVVPAAATGRPEAELRPVIRELRDMRTIDQPRPGRLTVQKLVHEHARLVADTVDDAAHRLAAARAMVV</sequence>
<gene>
    <name evidence="1" type="ORF">G7043_40695</name>
</gene>
<dbReference type="AlphaFoldDB" id="A0A7C9VUX5"/>
<organism evidence="1 2">
    <name type="scientific">Lentzea alba</name>
    <dbReference type="NCBI Taxonomy" id="2714351"/>
    <lineage>
        <taxon>Bacteria</taxon>
        <taxon>Bacillati</taxon>
        <taxon>Actinomycetota</taxon>
        <taxon>Actinomycetes</taxon>
        <taxon>Pseudonocardiales</taxon>
        <taxon>Pseudonocardiaceae</taxon>
        <taxon>Lentzea</taxon>
    </lineage>
</organism>
<comment type="caution">
    <text evidence="1">The sequence shown here is derived from an EMBL/GenBank/DDBJ whole genome shotgun (WGS) entry which is preliminary data.</text>
</comment>
<dbReference type="RefSeq" id="WP_166054048.1">
    <property type="nucleotide sequence ID" value="NZ_JAAMPJ010000015.1"/>
</dbReference>
<keyword evidence="2" id="KW-1185">Reference proteome</keyword>
<dbReference type="EMBL" id="JAAMPJ010000015">
    <property type="protein sequence ID" value="NGY65234.1"/>
    <property type="molecule type" value="Genomic_DNA"/>
</dbReference>
<protein>
    <submittedName>
        <fullName evidence="1">Uncharacterized protein</fullName>
    </submittedName>
</protein>
<accession>A0A7C9VUX5</accession>
<evidence type="ECO:0000313" key="2">
    <source>
        <dbReference type="Proteomes" id="UP000481360"/>
    </source>
</evidence>